<feature type="transmembrane region" description="Helical" evidence="1">
    <location>
        <begin position="39"/>
        <end position="59"/>
    </location>
</feature>
<gene>
    <name evidence="2" type="ORF">A3C06_02875</name>
</gene>
<reference evidence="2 3" key="1">
    <citation type="journal article" date="2016" name="Nat. Commun.">
        <title>Thousands of microbial genomes shed light on interconnected biogeochemical processes in an aquifer system.</title>
        <authorList>
            <person name="Anantharaman K."/>
            <person name="Brown C.T."/>
            <person name="Hug L.A."/>
            <person name="Sharon I."/>
            <person name="Castelle C.J."/>
            <person name="Probst A.J."/>
            <person name="Thomas B.C."/>
            <person name="Singh A."/>
            <person name="Wilkins M.J."/>
            <person name="Karaoz U."/>
            <person name="Brodie E.L."/>
            <person name="Williams K.H."/>
            <person name="Hubbard S.S."/>
            <person name="Banfield J.F."/>
        </authorList>
    </citation>
    <scope>NUCLEOTIDE SEQUENCE [LARGE SCALE GENOMIC DNA]</scope>
</reference>
<proteinExistence type="predicted"/>
<evidence type="ECO:0000313" key="2">
    <source>
        <dbReference type="EMBL" id="OHA26496.1"/>
    </source>
</evidence>
<dbReference type="AlphaFoldDB" id="A0A1G2MRJ9"/>
<feature type="transmembrane region" description="Helical" evidence="1">
    <location>
        <begin position="12"/>
        <end position="33"/>
    </location>
</feature>
<keyword evidence="1" id="KW-0812">Transmembrane</keyword>
<keyword evidence="1" id="KW-0472">Membrane</keyword>
<protein>
    <submittedName>
        <fullName evidence="2">Uncharacterized protein</fullName>
    </submittedName>
</protein>
<dbReference type="STRING" id="1802312.A3C06_02875"/>
<organism evidence="2 3">
    <name type="scientific">Candidatus Taylorbacteria bacterium RIFCSPHIGHO2_02_FULL_46_13</name>
    <dbReference type="NCBI Taxonomy" id="1802312"/>
    <lineage>
        <taxon>Bacteria</taxon>
        <taxon>Candidatus Tayloriibacteriota</taxon>
    </lineage>
</organism>
<dbReference type="Proteomes" id="UP000177565">
    <property type="component" value="Unassembled WGS sequence"/>
</dbReference>
<accession>A0A1G2MRJ9</accession>
<evidence type="ECO:0000313" key="3">
    <source>
        <dbReference type="Proteomes" id="UP000177565"/>
    </source>
</evidence>
<keyword evidence="1" id="KW-1133">Transmembrane helix</keyword>
<comment type="caution">
    <text evidence="2">The sequence shown here is derived from an EMBL/GenBank/DDBJ whole genome shotgun (WGS) entry which is preliminary data.</text>
</comment>
<dbReference type="EMBL" id="MHRQ01000020">
    <property type="protein sequence ID" value="OHA26496.1"/>
    <property type="molecule type" value="Genomic_DNA"/>
</dbReference>
<evidence type="ECO:0000256" key="1">
    <source>
        <dbReference type="SAM" id="Phobius"/>
    </source>
</evidence>
<sequence>MHPLPVLNKRNVRALWFSVFIFLLLLYLIAICLTFPIPYPFWTLVILTVLFFGVPYSIKKFAYKVWPKVSSRVSKFGKKYTLRVIYSIVLPLIRLAGTNLTVQKTTMATLWQNWEQKNQQVISKQSGNHWLVHYITWAYRSRNLWALFLLPFITILRNLEESPDDQPPEALLLYTLY</sequence>
<name>A0A1G2MRJ9_9BACT</name>